<evidence type="ECO:0000313" key="3">
    <source>
        <dbReference type="RefSeq" id="XP_025829863.1"/>
    </source>
</evidence>
<dbReference type="Pfam" id="PF02828">
    <property type="entry name" value="L27"/>
    <property type="match status" value="1"/>
</dbReference>
<name>A0A7F5R3J8_AGRPL</name>
<organism evidence="2 3">
    <name type="scientific">Agrilus planipennis</name>
    <name type="common">Emerald ash borer</name>
    <name type="synonym">Agrilus marcopoli</name>
    <dbReference type="NCBI Taxonomy" id="224129"/>
    <lineage>
        <taxon>Eukaryota</taxon>
        <taxon>Metazoa</taxon>
        <taxon>Ecdysozoa</taxon>
        <taxon>Arthropoda</taxon>
        <taxon>Hexapoda</taxon>
        <taxon>Insecta</taxon>
        <taxon>Pterygota</taxon>
        <taxon>Neoptera</taxon>
        <taxon>Endopterygota</taxon>
        <taxon>Coleoptera</taxon>
        <taxon>Polyphaga</taxon>
        <taxon>Elateriformia</taxon>
        <taxon>Buprestoidea</taxon>
        <taxon>Buprestidae</taxon>
        <taxon>Agrilinae</taxon>
        <taxon>Agrilus</taxon>
    </lineage>
</organism>
<evidence type="ECO:0000259" key="1">
    <source>
        <dbReference type="PROSITE" id="PS51022"/>
    </source>
</evidence>
<reference evidence="3" key="1">
    <citation type="submission" date="2025-08" db="UniProtKB">
        <authorList>
            <consortium name="RefSeq"/>
        </authorList>
    </citation>
    <scope>IDENTIFICATION</scope>
    <source>
        <tissue evidence="3">Entire body</tissue>
    </source>
</reference>
<feature type="domain" description="L27" evidence="1">
    <location>
        <begin position="88"/>
        <end position="144"/>
    </location>
</feature>
<proteinExistence type="predicted"/>
<sequence>MSTSCCESNLRSLPIHRVFFKCPKLPSSKKDFGNCSGIAAFQHVRDNIEKFDTKEGVKETDLIFLKEIMDNCVLKNLVKVQDKLEELSDPVSLGNENLTEEIVSRCNKSLVKEAKELADLLSKPHVKAVIRTHDTIGEKRLKFNEKINSSSNICNIMTGEALRVVGVRKKPGEPLGLTVSVDAR</sequence>
<dbReference type="InterPro" id="IPR050716">
    <property type="entry name" value="MAGUK"/>
</dbReference>
<keyword evidence="2" id="KW-1185">Reference proteome</keyword>
<accession>A0A7F5R3J8</accession>
<dbReference type="GO" id="GO:0030054">
    <property type="term" value="C:cell junction"/>
    <property type="evidence" value="ECO:0007669"/>
    <property type="project" value="UniProtKB-ARBA"/>
</dbReference>
<dbReference type="Proteomes" id="UP000192223">
    <property type="component" value="Unplaced"/>
</dbReference>
<dbReference type="SUPFAM" id="SSF101288">
    <property type="entry name" value="L27 domain"/>
    <property type="match status" value="1"/>
</dbReference>
<dbReference type="RefSeq" id="XP_025829863.1">
    <property type="nucleotide sequence ID" value="XM_025974078.1"/>
</dbReference>
<dbReference type="GeneID" id="112904324"/>
<protein>
    <submittedName>
        <fullName evidence="3">MAGUK p55 subfamily member 2-like isoform X1</fullName>
    </submittedName>
</protein>
<gene>
    <name evidence="3" type="primary">LOC112904324</name>
</gene>
<dbReference type="InParanoid" id="A0A7F5R3J8"/>
<dbReference type="PROSITE" id="PS51022">
    <property type="entry name" value="L27"/>
    <property type="match status" value="1"/>
</dbReference>
<dbReference type="InterPro" id="IPR014775">
    <property type="entry name" value="L27_C"/>
</dbReference>
<dbReference type="Gene3D" id="1.10.287.650">
    <property type="entry name" value="L27 domain"/>
    <property type="match status" value="1"/>
</dbReference>
<dbReference type="OrthoDB" id="65789at2759"/>
<dbReference type="InterPro" id="IPR004172">
    <property type="entry name" value="L27_dom"/>
</dbReference>
<dbReference type="InterPro" id="IPR036892">
    <property type="entry name" value="L27_dom_sf"/>
</dbReference>
<dbReference type="AlphaFoldDB" id="A0A7F5R3J8"/>
<dbReference type="KEGG" id="apln:112904324"/>
<evidence type="ECO:0000313" key="2">
    <source>
        <dbReference type="Proteomes" id="UP000192223"/>
    </source>
</evidence>
<dbReference type="PANTHER" id="PTHR23122">
    <property type="entry name" value="MEMBRANE-ASSOCIATED GUANYLATE KINASE MAGUK"/>
    <property type="match status" value="1"/>
</dbReference>